<dbReference type="PRINTS" id="PR01415">
    <property type="entry name" value="ANKYRIN"/>
</dbReference>
<evidence type="ECO:0008006" key="7">
    <source>
        <dbReference type="Google" id="ProtNLM"/>
    </source>
</evidence>
<evidence type="ECO:0000313" key="5">
    <source>
        <dbReference type="EMBL" id="NMD88950.1"/>
    </source>
</evidence>
<feature type="repeat" description="ANK" evidence="3">
    <location>
        <begin position="582"/>
        <end position="609"/>
    </location>
</feature>
<dbReference type="InterPro" id="IPR002110">
    <property type="entry name" value="Ankyrin_rpt"/>
</dbReference>
<dbReference type="PANTHER" id="PTHR24126:SF14">
    <property type="entry name" value="ANK_REP_REGION DOMAIN-CONTAINING PROTEIN"/>
    <property type="match status" value="1"/>
</dbReference>
<dbReference type="EMBL" id="JABAEW010000067">
    <property type="protein sequence ID" value="NMD88950.1"/>
    <property type="molecule type" value="Genomic_DNA"/>
</dbReference>
<dbReference type="SMART" id="SM00248">
    <property type="entry name" value="ANK"/>
    <property type="match status" value="16"/>
</dbReference>
<gene>
    <name evidence="5" type="ORF">HF882_20405</name>
</gene>
<evidence type="ECO:0000313" key="6">
    <source>
        <dbReference type="Proteomes" id="UP000576225"/>
    </source>
</evidence>
<keyword evidence="2 3" id="KW-0040">ANK repeat</keyword>
<proteinExistence type="predicted"/>
<accession>A0A848B5M0</accession>
<dbReference type="Proteomes" id="UP000576225">
    <property type="component" value="Unassembled WGS sequence"/>
</dbReference>
<organism evidence="5 6">
    <name type="scientific">Victivallis vadensis</name>
    <dbReference type="NCBI Taxonomy" id="172901"/>
    <lineage>
        <taxon>Bacteria</taxon>
        <taxon>Pseudomonadati</taxon>
        <taxon>Lentisphaerota</taxon>
        <taxon>Lentisphaeria</taxon>
        <taxon>Victivallales</taxon>
        <taxon>Victivallaceae</taxon>
        <taxon>Victivallis</taxon>
    </lineage>
</organism>
<keyword evidence="4" id="KW-0732">Signal</keyword>
<feature type="repeat" description="ANK" evidence="3">
    <location>
        <begin position="164"/>
        <end position="197"/>
    </location>
</feature>
<name>A0A848B5M0_9BACT</name>
<protein>
    <recommendedName>
        <fullName evidence="7">Ankyrin repeat protein</fullName>
    </recommendedName>
</protein>
<feature type="repeat" description="ANK" evidence="3">
    <location>
        <begin position="461"/>
        <end position="493"/>
    </location>
</feature>
<reference evidence="5 6" key="1">
    <citation type="submission" date="2020-04" db="EMBL/GenBank/DDBJ databases">
        <authorList>
            <person name="Hitch T.C.A."/>
            <person name="Wylensek D."/>
            <person name="Clavel T."/>
        </authorList>
    </citation>
    <scope>NUCLEOTIDE SEQUENCE [LARGE SCALE GENOMIC DNA]</scope>
    <source>
        <strain evidence="5 6">COR2-253-APC-1A</strain>
    </source>
</reference>
<dbReference type="InterPro" id="IPR036770">
    <property type="entry name" value="Ankyrin_rpt-contain_sf"/>
</dbReference>
<evidence type="ECO:0000256" key="4">
    <source>
        <dbReference type="SAM" id="SignalP"/>
    </source>
</evidence>
<dbReference type="AlphaFoldDB" id="A0A848B5M0"/>
<dbReference type="Pfam" id="PF00023">
    <property type="entry name" value="Ank"/>
    <property type="match status" value="2"/>
</dbReference>
<comment type="caution">
    <text evidence="5">The sequence shown here is derived from an EMBL/GenBank/DDBJ whole genome shotgun (WGS) entry which is preliminary data.</text>
</comment>
<dbReference type="Pfam" id="PF12796">
    <property type="entry name" value="Ank_2"/>
    <property type="match status" value="1"/>
</dbReference>
<dbReference type="SUPFAM" id="SSF48403">
    <property type="entry name" value="Ankyrin repeat"/>
    <property type="match status" value="4"/>
</dbReference>
<dbReference type="RefSeq" id="WP_168963927.1">
    <property type="nucleotide sequence ID" value="NZ_JABAEW010000067.1"/>
</dbReference>
<evidence type="ECO:0000256" key="2">
    <source>
        <dbReference type="ARBA" id="ARBA00023043"/>
    </source>
</evidence>
<dbReference type="PROSITE" id="PS50297">
    <property type="entry name" value="ANK_REP_REGION"/>
    <property type="match status" value="3"/>
</dbReference>
<keyword evidence="1" id="KW-0677">Repeat</keyword>
<feature type="signal peptide" evidence="4">
    <location>
        <begin position="1"/>
        <end position="18"/>
    </location>
</feature>
<sequence>MRFILLAVLLLAGGQAVANYSGIVWPEEEGITPLMEACRAGDCDRVRKLLAAKPDLERATWVYHRTVWDYAARSKRSYEVMTLLLEHGGRAPKSLELLEQLCRQWLWANPEECDTYRRSVFLLLGHGTPPDFRRLFPVAVKHGGIPMLTELQKHGADFNVRGAGGGTPLIVALKEAAPLETVEFLLRHGADPNACDFQGIPAVYYARGNAQLRLLLRYGARPQGVPGGRPSRLSDWAEWIDPELAETLLAAGCEPAPGVGLARNPELPRLYEMLVRKGVTMPSADSMAEWALEAGELANAEFLIGHGAKLKCPNLAGCAWQIGPLVDPVRGPALLKYLLDKKVLNINRCFAGDTVLSEALGFCVPPEVIAFLLDNGADPELPIPEHGQTALLRLLNSENWYGTPRKLELLELLIRHGVDFGVRDRVGATPLLVALAAAQPEELIRRLLTLTPQDINTPTQDGVTPLMLAALHGSPELVEELIGYGAEVEAVDVTGWTPLFYATGFTPVVRKNPLGPHRSEIQSPDQTARVIEILLKHGAQAGRRDRFGAVPLTQAAAWLDAAAVERLVRGGGRDTVNCADGCGRTALLYAAGWNEDDRVARLLVEAGADCGTVMKTGPEAVERRACIPGTSWGRRGREANISVSSGPLGKEGLRLPPVFDSALRRGRPELFRLLPEADWKLASEGAKRAFRRNFEGNCGYADLKAVRTLWEMAAAVCPPEERRQLLHAGLMAALGSNRADVVRFLAGRCADSEPFGLEQLAAAVRNGRHPEVLRFVARQAPELLAAGRARAVELLVQAGSGEIVDFLVDSGFDVNAKDAEGLTPLLAACRNEKSWRERRIFGEWKEEETGKTAMLAALLRRGADVNAVDRMGRNAAFLLLDCRGVDNDVQIPLRLLFRHGLDPNVFDGKLRSLLECAIRRDSSVAFELLIDAGARPSAADLELARQLKARYIASRLISLAENQ</sequence>
<evidence type="ECO:0000256" key="3">
    <source>
        <dbReference type="PROSITE-ProRule" id="PRU00023"/>
    </source>
</evidence>
<dbReference type="PANTHER" id="PTHR24126">
    <property type="entry name" value="ANKYRIN REPEAT, PH AND SEC7 DOMAIN CONTAINING PROTEIN SECG-RELATED"/>
    <property type="match status" value="1"/>
</dbReference>
<evidence type="ECO:0000256" key="1">
    <source>
        <dbReference type="ARBA" id="ARBA00022737"/>
    </source>
</evidence>
<feature type="chain" id="PRO_5032880162" description="Ankyrin repeat protein" evidence="4">
    <location>
        <begin position="19"/>
        <end position="963"/>
    </location>
</feature>
<dbReference type="PROSITE" id="PS50088">
    <property type="entry name" value="ANK_REPEAT"/>
    <property type="match status" value="3"/>
</dbReference>
<dbReference type="Gene3D" id="1.25.40.20">
    <property type="entry name" value="Ankyrin repeat-containing domain"/>
    <property type="match status" value="4"/>
</dbReference>